<dbReference type="KEGG" id="abp:AGABI1DRAFT109629"/>
<dbReference type="OMA" id="PSINCFL"/>
<dbReference type="GeneID" id="18822761"/>
<feature type="transmembrane region" description="Helical" evidence="1">
    <location>
        <begin position="36"/>
        <end position="56"/>
    </location>
</feature>
<dbReference type="Proteomes" id="UP000008493">
    <property type="component" value="Unassembled WGS sequence"/>
</dbReference>
<feature type="transmembrane region" description="Helical" evidence="1">
    <location>
        <begin position="115"/>
        <end position="135"/>
    </location>
</feature>
<gene>
    <name evidence="2" type="ORF">AGABI1DRAFT_109629</name>
</gene>
<evidence type="ECO:0000313" key="3">
    <source>
        <dbReference type="Proteomes" id="UP000008493"/>
    </source>
</evidence>
<feature type="transmembrane region" description="Helical" evidence="1">
    <location>
        <begin position="219"/>
        <end position="238"/>
    </location>
</feature>
<keyword evidence="1" id="KW-0812">Transmembrane</keyword>
<accession>K5VL56</accession>
<dbReference type="RefSeq" id="XP_007334237.1">
    <property type="nucleotide sequence ID" value="XM_007334175.1"/>
</dbReference>
<sequence>MSSTLTNNQAQTFVHQFYSLWIERVPGHLTNAVKSTYSLVVFLIDWTVMLVPYLVYTRHRYDEEDETHSVERYSQMIKTHNAMLSYLNCLSLGCLPALVGVVGNSGLPLCSYAGYATAIAVIFVLASGLATGYLFNHEAGVFKLYQDRFINEWSKASQTPWRKVPNKSFWVILSLPSINCFLCVGLIILIIILTTWGRTIAGTALSLEMQGCTAEKLEIFKYTLLAIFVEYGFFFNVVKLSVI</sequence>
<keyword evidence="1" id="KW-0472">Membrane</keyword>
<organism evidence="2 3">
    <name type="scientific">Agaricus bisporus var. burnettii (strain JB137-S8 / ATCC MYA-4627 / FGSC 10392)</name>
    <name type="common">White button mushroom</name>
    <dbReference type="NCBI Taxonomy" id="597362"/>
    <lineage>
        <taxon>Eukaryota</taxon>
        <taxon>Fungi</taxon>
        <taxon>Dikarya</taxon>
        <taxon>Basidiomycota</taxon>
        <taxon>Agaricomycotina</taxon>
        <taxon>Agaricomycetes</taxon>
        <taxon>Agaricomycetidae</taxon>
        <taxon>Agaricales</taxon>
        <taxon>Agaricineae</taxon>
        <taxon>Agaricaceae</taxon>
        <taxon>Agaricus</taxon>
    </lineage>
</organism>
<name>K5VL56_AGABU</name>
<evidence type="ECO:0000313" key="2">
    <source>
        <dbReference type="EMBL" id="EKM75089.1"/>
    </source>
</evidence>
<dbReference type="AlphaFoldDB" id="K5VL56"/>
<protein>
    <submittedName>
        <fullName evidence="2">Uncharacterized protein</fullName>
    </submittedName>
</protein>
<reference evidence="3" key="1">
    <citation type="journal article" date="2012" name="Proc. Natl. Acad. Sci. U.S.A.">
        <title>Genome sequence of the button mushroom Agaricus bisporus reveals mechanisms governing adaptation to a humic-rich ecological niche.</title>
        <authorList>
            <person name="Morin E."/>
            <person name="Kohler A."/>
            <person name="Baker A.R."/>
            <person name="Foulongne-Oriol M."/>
            <person name="Lombard V."/>
            <person name="Nagy L.G."/>
            <person name="Ohm R.A."/>
            <person name="Patyshakuliyeva A."/>
            <person name="Brun A."/>
            <person name="Aerts A.L."/>
            <person name="Bailey A.M."/>
            <person name="Billette C."/>
            <person name="Coutinho P.M."/>
            <person name="Deakin G."/>
            <person name="Doddapaneni H."/>
            <person name="Floudas D."/>
            <person name="Grimwood J."/>
            <person name="Hilden K."/>
            <person name="Kuees U."/>
            <person name="LaButti K.M."/>
            <person name="Lapidus A."/>
            <person name="Lindquist E.A."/>
            <person name="Lucas S.M."/>
            <person name="Murat C."/>
            <person name="Riley R.W."/>
            <person name="Salamov A.A."/>
            <person name="Schmutz J."/>
            <person name="Subramanian V."/>
            <person name="Woesten H.A.B."/>
            <person name="Xu J."/>
            <person name="Eastwood D.C."/>
            <person name="Foster G.D."/>
            <person name="Sonnenberg A.S."/>
            <person name="Cullen D."/>
            <person name="de Vries R.P."/>
            <person name="Lundell T."/>
            <person name="Hibbett D.S."/>
            <person name="Henrissat B."/>
            <person name="Burton K.S."/>
            <person name="Kerrigan R.W."/>
            <person name="Challen M.P."/>
            <person name="Grigoriev I.V."/>
            <person name="Martin F."/>
        </authorList>
    </citation>
    <scope>NUCLEOTIDE SEQUENCE [LARGE SCALE GENOMIC DNA]</scope>
    <source>
        <strain evidence="3">JB137-S8 / ATCC MYA-4627 / FGSC 10392</strain>
    </source>
</reference>
<keyword evidence="3" id="KW-1185">Reference proteome</keyword>
<feature type="transmembrane region" description="Helical" evidence="1">
    <location>
        <begin position="169"/>
        <end position="199"/>
    </location>
</feature>
<feature type="transmembrane region" description="Helical" evidence="1">
    <location>
        <begin position="82"/>
        <end position="103"/>
    </location>
</feature>
<proteinExistence type="predicted"/>
<dbReference type="HOGENOM" id="CLU_1073488_0_0_1"/>
<dbReference type="EMBL" id="JH971419">
    <property type="protein sequence ID" value="EKM75089.1"/>
    <property type="molecule type" value="Genomic_DNA"/>
</dbReference>
<keyword evidence="1" id="KW-1133">Transmembrane helix</keyword>
<dbReference type="InParanoid" id="K5VL56"/>
<evidence type="ECO:0000256" key="1">
    <source>
        <dbReference type="SAM" id="Phobius"/>
    </source>
</evidence>